<dbReference type="AlphaFoldDB" id="A0A5S9IV21"/>
<dbReference type="InterPro" id="IPR019026">
    <property type="entry name" value="Peptidase_M64_IgA"/>
</dbReference>
<dbReference type="GO" id="GO:0008237">
    <property type="term" value="F:metallopeptidase activity"/>
    <property type="evidence" value="ECO:0007669"/>
    <property type="project" value="InterPro"/>
</dbReference>
<name>A0A5S9IV21_UABAM</name>
<dbReference type="Pfam" id="PF09471">
    <property type="entry name" value="Peptidase_M64"/>
    <property type="match status" value="1"/>
</dbReference>
<reference evidence="1 2" key="1">
    <citation type="submission" date="2019-08" db="EMBL/GenBank/DDBJ databases">
        <title>Complete genome sequence of Candidatus Uab amorphum.</title>
        <authorList>
            <person name="Shiratori T."/>
            <person name="Suzuki S."/>
            <person name="Kakizawa Y."/>
            <person name="Ishida K."/>
        </authorList>
    </citation>
    <scope>NUCLEOTIDE SEQUENCE [LARGE SCALE GENOMIC DNA]</scope>
    <source>
        <strain evidence="1 2">SRT547</strain>
    </source>
</reference>
<dbReference type="EMBL" id="AP019860">
    <property type="protein sequence ID" value="BBM88126.1"/>
    <property type="molecule type" value="Genomic_DNA"/>
</dbReference>
<evidence type="ECO:0000313" key="1">
    <source>
        <dbReference type="EMBL" id="BBM88126.1"/>
    </source>
</evidence>
<accession>A0A5S9IV21</accession>
<dbReference type="Gene3D" id="3.40.390.10">
    <property type="entry name" value="Collagenase (Catalytic Domain)"/>
    <property type="match status" value="1"/>
</dbReference>
<dbReference type="KEGG" id="uam:UABAM_06542"/>
<dbReference type="Proteomes" id="UP000326354">
    <property type="component" value="Chromosome"/>
</dbReference>
<dbReference type="OrthoDB" id="127762at2"/>
<sequence length="466" mass="53387">MLKHTIILFIAMITIICDPYPKEGKVYKNPKDLQDNTTFALAPLMTEQQVFSEAQQVIRVEVEWLSTTDTFRFAYAVIENSGTAALSKRTKNLDTFGSYRGQLVDTNNNAILYYNSLGTGQQYRKLSRSLTFRFPIPQDVVEFQMIAENPQTGIMEHVLTQKIDPQTIPVVKNSMTFNDIEVRVLQQATKLPKLIVNVYAEGYDTSGKNSFWQDAPKVVDRLRSKNFPMFEHLEFRGVFAVSQQKLGSAKKLGFPIPERDSFLGLYYPYWDDFGRWYHVIYPTREKRFRQNIGLVPYDYPIVLVDSSSYWGVGNFKEHTAIPARSSSFTYLLMHEFGHYFGLNEEYDSGGKTELAFAPGIREPWSPNITFLNNKQNVKWKQFTTKGVPIPTPKSYWTGSGPYGAYRGGYAQTPPFGKSYKPGFGCIMNSGSNFCDICRFSITQRIRFDLGLETKPFSFNNTQQCCK</sequence>
<keyword evidence="2" id="KW-1185">Reference proteome</keyword>
<protein>
    <recommendedName>
        <fullName evidence="3">IgA Peptidase M64</fullName>
    </recommendedName>
</protein>
<evidence type="ECO:0008006" key="3">
    <source>
        <dbReference type="Google" id="ProtNLM"/>
    </source>
</evidence>
<organism evidence="1 2">
    <name type="scientific">Uabimicrobium amorphum</name>
    <dbReference type="NCBI Taxonomy" id="2596890"/>
    <lineage>
        <taxon>Bacteria</taxon>
        <taxon>Pseudomonadati</taxon>
        <taxon>Planctomycetota</taxon>
        <taxon>Candidatus Uabimicrobiia</taxon>
        <taxon>Candidatus Uabimicrobiales</taxon>
        <taxon>Candidatus Uabimicrobiaceae</taxon>
        <taxon>Candidatus Uabimicrobium</taxon>
    </lineage>
</organism>
<proteinExistence type="predicted"/>
<gene>
    <name evidence="1" type="ORF">UABAM_06542</name>
</gene>
<dbReference type="RefSeq" id="WP_151972330.1">
    <property type="nucleotide sequence ID" value="NZ_AP019860.1"/>
</dbReference>
<evidence type="ECO:0000313" key="2">
    <source>
        <dbReference type="Proteomes" id="UP000326354"/>
    </source>
</evidence>
<dbReference type="SUPFAM" id="SSF55486">
    <property type="entry name" value="Metalloproteases ('zincins'), catalytic domain"/>
    <property type="match status" value="1"/>
</dbReference>
<dbReference type="InterPro" id="IPR024079">
    <property type="entry name" value="MetalloPept_cat_dom_sf"/>
</dbReference>